<evidence type="ECO:0000256" key="15">
    <source>
        <dbReference type="ARBA" id="ARBA00049220"/>
    </source>
</evidence>
<evidence type="ECO:0000256" key="6">
    <source>
        <dbReference type="ARBA" id="ARBA00022448"/>
    </source>
</evidence>
<keyword evidence="11 18" id="KW-0249">Electron transport</keyword>
<feature type="domain" description="Fumarate reductase/succinate dehydrogenase flavoprotein-like C-terminal" evidence="21">
    <location>
        <begin position="453"/>
        <end position="581"/>
    </location>
</feature>
<dbReference type="PRINTS" id="PR00368">
    <property type="entry name" value="FADPNR"/>
</dbReference>
<feature type="binding site" evidence="17">
    <location>
        <position position="356"/>
    </location>
    <ligand>
        <name>substrate</name>
    </ligand>
</feature>
<dbReference type="Gene3D" id="3.50.50.60">
    <property type="entry name" value="FAD/NAD(P)-binding domain"/>
    <property type="match status" value="1"/>
</dbReference>
<evidence type="ECO:0000256" key="4">
    <source>
        <dbReference type="ARBA" id="ARBA00012792"/>
    </source>
</evidence>
<evidence type="ECO:0000256" key="17">
    <source>
        <dbReference type="PIRSR" id="PIRSR630664-51"/>
    </source>
</evidence>
<dbReference type="NCBIfam" id="TIGR01812">
    <property type="entry name" value="sdhA_frdA_Gneg"/>
    <property type="match status" value="1"/>
</dbReference>
<dbReference type="PANTHER" id="PTHR11632">
    <property type="entry name" value="SUCCINATE DEHYDROGENASE 2 FLAVOPROTEIN SUBUNIT"/>
    <property type="match status" value="1"/>
</dbReference>
<evidence type="ECO:0000256" key="12">
    <source>
        <dbReference type="ARBA" id="ARBA00023002"/>
    </source>
</evidence>
<dbReference type="SUPFAM" id="SSF51905">
    <property type="entry name" value="FAD/NAD(P)-binding domain"/>
    <property type="match status" value="1"/>
</dbReference>
<dbReference type="Gene3D" id="4.10.80.40">
    <property type="entry name" value="succinate dehydrogenase protein domain"/>
    <property type="match status" value="1"/>
</dbReference>
<name>A0A0M2V271_9GAMM</name>
<feature type="binding site" evidence="17">
    <location>
        <position position="380"/>
    </location>
    <ligand>
        <name>FAD</name>
        <dbReference type="ChEBI" id="CHEBI:57692"/>
    </ligand>
</feature>
<dbReference type="OrthoDB" id="9806724at2"/>
<dbReference type="Pfam" id="PF00890">
    <property type="entry name" value="FAD_binding_2"/>
    <property type="match status" value="1"/>
</dbReference>
<dbReference type="Gene3D" id="3.90.700.10">
    <property type="entry name" value="Succinate dehydrogenase/fumarate reductase flavoprotein, catalytic domain"/>
    <property type="match status" value="1"/>
</dbReference>
<dbReference type="PIRSF" id="PIRSF000171">
    <property type="entry name" value="SDHA_APRA_LASPO"/>
    <property type="match status" value="1"/>
</dbReference>
<dbReference type="InterPro" id="IPR030664">
    <property type="entry name" value="SdhA/FrdA/AprA"/>
</dbReference>
<feature type="binding site" evidence="17">
    <location>
        <begin position="396"/>
        <end position="397"/>
    </location>
    <ligand>
        <name>FAD</name>
        <dbReference type="ChEBI" id="CHEBI:57692"/>
    </ligand>
</feature>
<evidence type="ECO:0000256" key="5">
    <source>
        <dbReference type="ARBA" id="ARBA00014044"/>
    </source>
</evidence>
<dbReference type="PRINTS" id="PR00411">
    <property type="entry name" value="PNDRDTASEI"/>
</dbReference>
<evidence type="ECO:0000256" key="3">
    <source>
        <dbReference type="ARBA" id="ARBA00008040"/>
    </source>
</evidence>
<comment type="catalytic activity">
    <reaction evidence="14">
        <text>a menaquinone + succinate = a menaquinol + fumarate</text>
        <dbReference type="Rhea" id="RHEA:27834"/>
        <dbReference type="Rhea" id="RHEA-COMP:9537"/>
        <dbReference type="Rhea" id="RHEA-COMP:9539"/>
        <dbReference type="ChEBI" id="CHEBI:16374"/>
        <dbReference type="ChEBI" id="CHEBI:18151"/>
        <dbReference type="ChEBI" id="CHEBI:29806"/>
        <dbReference type="ChEBI" id="CHEBI:30031"/>
        <dbReference type="EC" id="1.3.5.1"/>
    </reaction>
</comment>
<feature type="binding site" evidence="17">
    <location>
        <position position="391"/>
    </location>
    <ligand>
        <name>substrate</name>
    </ligand>
</feature>
<organism evidence="22 23">
    <name type="scientific">Arsukibacterium ikkense</name>
    <dbReference type="NCBI Taxonomy" id="336831"/>
    <lineage>
        <taxon>Bacteria</taxon>
        <taxon>Pseudomonadati</taxon>
        <taxon>Pseudomonadota</taxon>
        <taxon>Gammaproteobacteria</taxon>
        <taxon>Chromatiales</taxon>
        <taxon>Chromatiaceae</taxon>
        <taxon>Arsukibacterium</taxon>
    </lineage>
</organism>
<evidence type="ECO:0000313" key="22">
    <source>
        <dbReference type="EMBL" id="KKO44474.1"/>
    </source>
</evidence>
<evidence type="ECO:0000256" key="1">
    <source>
        <dbReference type="ARBA" id="ARBA00001974"/>
    </source>
</evidence>
<dbReference type="InterPro" id="IPR027477">
    <property type="entry name" value="Succ_DH/fumarate_Rdtase_cat_sf"/>
</dbReference>
<dbReference type="Pfam" id="PF02910">
    <property type="entry name" value="Succ_DH_flav_C"/>
    <property type="match status" value="1"/>
</dbReference>
<feature type="region of interest" description="Disordered" evidence="19">
    <location>
        <begin position="577"/>
        <end position="598"/>
    </location>
</feature>
<evidence type="ECO:0000256" key="11">
    <source>
        <dbReference type="ARBA" id="ARBA00022982"/>
    </source>
</evidence>
<dbReference type="FunFam" id="3.90.700.10:FF:000003">
    <property type="entry name" value="Fumarate reductase flavoprotein subunit"/>
    <property type="match status" value="1"/>
</dbReference>
<accession>A0A0M2V271</accession>
<dbReference type="InterPro" id="IPR003952">
    <property type="entry name" value="FRD_SDH_FAD_BS"/>
</dbReference>
<feature type="binding site" evidence="17">
    <location>
        <position position="245"/>
    </location>
    <ligand>
        <name>substrate</name>
    </ligand>
</feature>
<comment type="subcellular location">
    <subcellularLocation>
        <location evidence="2">Cell inner membrane</location>
        <topology evidence="2">Peripheral membrane protein</topology>
        <orientation evidence="2">Cytoplasmic side</orientation>
    </subcellularLocation>
</comment>
<dbReference type="GO" id="GO:0005886">
    <property type="term" value="C:plasma membrane"/>
    <property type="evidence" value="ECO:0007669"/>
    <property type="project" value="UniProtKB-SubCell"/>
</dbReference>
<comment type="cofactor">
    <cofactor evidence="1 17 18">
        <name>FAD</name>
        <dbReference type="ChEBI" id="CHEBI:57692"/>
    </cofactor>
</comment>
<dbReference type="GO" id="GO:0050660">
    <property type="term" value="F:flavin adenine dinucleotide binding"/>
    <property type="evidence" value="ECO:0007669"/>
    <property type="project" value="InterPro"/>
</dbReference>
<feature type="active site" description="Proton acceptor" evidence="16">
    <location>
        <position position="288"/>
    </location>
</feature>
<dbReference type="InterPro" id="IPR014006">
    <property type="entry name" value="Succ_Dhase_FrdA_Gneg"/>
</dbReference>
<keyword evidence="6 18" id="KW-0813">Transport</keyword>
<dbReference type="GO" id="GO:0008177">
    <property type="term" value="F:succinate dehydrogenase (quinone) activity"/>
    <property type="evidence" value="ECO:0007669"/>
    <property type="project" value="UniProtKB-EC"/>
</dbReference>
<evidence type="ECO:0000256" key="2">
    <source>
        <dbReference type="ARBA" id="ARBA00004515"/>
    </source>
</evidence>
<gene>
    <name evidence="22" type="ORF">WG68_15585</name>
</gene>
<feature type="binding site" evidence="17">
    <location>
        <position position="233"/>
    </location>
    <ligand>
        <name>substrate</name>
    </ligand>
</feature>
<dbReference type="InterPro" id="IPR005884">
    <property type="entry name" value="Fum_red_fp"/>
</dbReference>
<dbReference type="EC" id="1.3.5.1" evidence="4 18"/>
<evidence type="ECO:0000256" key="18">
    <source>
        <dbReference type="RuleBase" id="RU362050"/>
    </source>
</evidence>
<dbReference type="InterPro" id="IPR003953">
    <property type="entry name" value="FAD-dep_OxRdtase_2_FAD-bd"/>
</dbReference>
<dbReference type="GO" id="GO:0006113">
    <property type="term" value="P:fermentation"/>
    <property type="evidence" value="ECO:0007669"/>
    <property type="project" value="TreeGrafter"/>
</dbReference>
<evidence type="ECO:0000256" key="13">
    <source>
        <dbReference type="ARBA" id="ARBA00023136"/>
    </source>
</evidence>
<evidence type="ECO:0000256" key="16">
    <source>
        <dbReference type="PIRSR" id="PIRSR000171-1"/>
    </source>
</evidence>
<feature type="binding site" evidence="17">
    <location>
        <begin position="37"/>
        <end position="52"/>
    </location>
    <ligand>
        <name>FAD</name>
        <dbReference type="ChEBI" id="CHEBI:57692"/>
    </ligand>
</feature>
<evidence type="ECO:0000256" key="14">
    <source>
        <dbReference type="ARBA" id="ARBA00034412"/>
    </source>
</evidence>
<keyword evidence="13" id="KW-0472">Membrane</keyword>
<dbReference type="EMBL" id="LAHO01000016">
    <property type="protein sequence ID" value="KKO44474.1"/>
    <property type="molecule type" value="Genomic_DNA"/>
</dbReference>
<evidence type="ECO:0000259" key="21">
    <source>
        <dbReference type="Pfam" id="PF02910"/>
    </source>
</evidence>
<protein>
    <recommendedName>
        <fullName evidence="5 18">Fumarate reductase flavoprotein subunit</fullName>
        <ecNumber evidence="4 18">1.3.5.1</ecNumber>
    </recommendedName>
</protein>
<sequence length="598" mass="64626">MQQLQQDIIVVGGGGAGLRAAIAAAEANPKLQVALLSKVYPMRSHTVAAEGGAAAVTLTEDSLAAHFQDTVSGSDWLAEQDVAAYFVKHAYQELVQLERWGCPWSRKADGSVQVRRFGGMKTERTWFAADRTGFHILHTLFQTSLRYPSIHRFDEYFVLDLLVVEQRIAGVLAIQFSTGQLVQIRAKAVILATGGAGRVFHYNTNGGIVTGDGMALAYRHGVALRDMEFVQYHPTGLPGSGILITEACRGEGGILLNKDGYRYLQDYGLGPETPVGQPKNKYMELGPRDKLSQAFWQQQQLGLTGDYQGHAVVYLDLRHLGKAHLASRLPFICELANAYVNIDPASQPIPIRPAVHYTMGGILTDINCQTSISGLFAVGECASVGLHGANRLGSNSLSELLVFGKVAGEQAAAQAEQANIAPFSAVAGQCQRQQSYISSLFADSCSDSSVAIRTELTLAMEQGCGIYRDNAGMQLCLNRLQALKDRFQQLKVTDNSNLFNSALLQHLELGFGLDVAETICRSALARTESRGAHQRLDQGMTTRNDTDFLQHSLALRQQDGSAAISWQPVTITSLPPAARHYGSQASGSPGNDTTGSSQ</sequence>
<dbReference type="InterPro" id="IPR036188">
    <property type="entry name" value="FAD/NAD-bd_sf"/>
</dbReference>
<comment type="subunit">
    <text evidence="18">Part of an enzyme complex containing four subunits: a flavoprotein (FrdA), an iron-sulfur protein (FrdB), and two hydrophobic anchor proteins (FrdC and FrdD).</text>
</comment>
<dbReference type="GO" id="GO:0009061">
    <property type="term" value="P:anaerobic respiration"/>
    <property type="evidence" value="ECO:0007669"/>
    <property type="project" value="InterPro"/>
</dbReference>
<dbReference type="Gene3D" id="1.20.58.100">
    <property type="entry name" value="Fumarate reductase/succinate dehydrogenase flavoprotein-like, C-terminal domain"/>
    <property type="match status" value="1"/>
</dbReference>
<dbReference type="PROSITE" id="PS00504">
    <property type="entry name" value="FRD_SDH_FAD_BINDING"/>
    <property type="match status" value="1"/>
</dbReference>
<evidence type="ECO:0000256" key="19">
    <source>
        <dbReference type="SAM" id="MobiDB-lite"/>
    </source>
</evidence>
<comment type="catalytic activity">
    <reaction evidence="15 18">
        <text>a quinone + succinate = fumarate + a quinol</text>
        <dbReference type="Rhea" id="RHEA:40523"/>
        <dbReference type="ChEBI" id="CHEBI:24646"/>
        <dbReference type="ChEBI" id="CHEBI:29806"/>
        <dbReference type="ChEBI" id="CHEBI:30031"/>
        <dbReference type="ChEBI" id="CHEBI:132124"/>
        <dbReference type="EC" id="1.3.5.1"/>
    </reaction>
</comment>
<feature type="binding site" evidence="17">
    <location>
        <begin position="12"/>
        <end position="17"/>
    </location>
    <ligand>
        <name>FAD</name>
        <dbReference type="ChEBI" id="CHEBI:57692"/>
    </ligand>
</feature>
<dbReference type="PATRIC" id="fig|336831.14.peg.81"/>
<keyword evidence="12 18" id="KW-0560">Oxidoreductase</keyword>
<reference evidence="22 23" key="1">
    <citation type="submission" date="2015-03" db="EMBL/GenBank/DDBJ databases">
        <title>Draft genome sequences of two protease-producing strains of Arsukibacterium isolated from two cold and alkaline environments.</title>
        <authorList>
            <person name="Lylloff J.E."/>
            <person name="Skov L.B."/>
            <person name="Jepsen M."/>
            <person name="Hallin P.F."/>
            <person name="Sorensen S.J."/>
            <person name="Stougaard P."/>
            <person name="Glaring M.A."/>
        </authorList>
    </citation>
    <scope>NUCLEOTIDE SEQUENCE [LARGE SCALE GENOMIC DNA]</scope>
    <source>
        <strain evidence="22 23">GCM72</strain>
    </source>
</reference>
<dbReference type="AlphaFoldDB" id="A0A0M2V271"/>
<evidence type="ECO:0000256" key="7">
    <source>
        <dbReference type="ARBA" id="ARBA00022475"/>
    </source>
</evidence>
<comment type="similarity">
    <text evidence="3 18">Belongs to the FAD-dependent oxidoreductase 2 family. FRD/SDH subfamily.</text>
</comment>
<dbReference type="GO" id="GO:0009055">
    <property type="term" value="F:electron transfer activity"/>
    <property type="evidence" value="ECO:0007669"/>
    <property type="project" value="TreeGrafter"/>
</dbReference>
<dbReference type="RefSeq" id="WP_046558652.1">
    <property type="nucleotide sequence ID" value="NZ_LAHO01000016.1"/>
</dbReference>
<evidence type="ECO:0000259" key="20">
    <source>
        <dbReference type="Pfam" id="PF00890"/>
    </source>
</evidence>
<feature type="domain" description="FAD-dependent oxidoreductase 2 FAD-binding" evidence="20">
    <location>
        <begin position="7"/>
        <end position="397"/>
    </location>
</feature>
<evidence type="ECO:0000313" key="23">
    <source>
        <dbReference type="Proteomes" id="UP000034228"/>
    </source>
</evidence>
<proteinExistence type="inferred from homology"/>
<feature type="binding site" evidence="17">
    <location>
        <position position="212"/>
    </location>
    <ligand>
        <name>FAD</name>
        <dbReference type="ChEBI" id="CHEBI:57692"/>
    </ligand>
</feature>
<feature type="compositionally biased region" description="Polar residues" evidence="19">
    <location>
        <begin position="583"/>
        <end position="598"/>
    </location>
</feature>
<dbReference type="InterPro" id="IPR015939">
    <property type="entry name" value="Fum_Rdtase/Succ_DH_flav-like_C"/>
</dbReference>
<dbReference type="Proteomes" id="UP000034228">
    <property type="component" value="Unassembled WGS sequence"/>
</dbReference>
<dbReference type="NCBIfam" id="TIGR01176">
    <property type="entry name" value="fum_red_Fp"/>
    <property type="match status" value="1"/>
</dbReference>
<evidence type="ECO:0000256" key="10">
    <source>
        <dbReference type="ARBA" id="ARBA00022827"/>
    </source>
</evidence>
<keyword evidence="23" id="KW-1185">Reference proteome</keyword>
<keyword evidence="9" id="KW-0547">Nucleotide-binding</keyword>
<dbReference type="GO" id="GO:0022900">
    <property type="term" value="P:electron transport chain"/>
    <property type="evidence" value="ECO:0007669"/>
    <property type="project" value="UniProtKB-UniRule"/>
</dbReference>
<comment type="caution">
    <text evidence="22">The sequence shown here is derived from an EMBL/GenBank/DDBJ whole genome shotgun (WGS) entry which is preliminary data.</text>
</comment>
<dbReference type="InterPro" id="IPR037099">
    <property type="entry name" value="Fum_R/Succ_DH_flav-like_C_sf"/>
</dbReference>
<dbReference type="PANTHER" id="PTHR11632:SF82">
    <property type="entry name" value="FUMARATE REDUCTASE FLAVOPROTEIN SUBUNIT"/>
    <property type="match status" value="1"/>
</dbReference>
<keyword evidence="7" id="KW-1003">Cell membrane</keyword>
<dbReference type="SUPFAM" id="SSF56425">
    <property type="entry name" value="Succinate dehydrogenase/fumarate reductase flavoprotein, catalytic domain"/>
    <property type="match status" value="1"/>
</dbReference>
<keyword evidence="8 17" id="KW-0285">Flavoprotein</keyword>
<dbReference type="STRING" id="336831.WG68_15585"/>
<evidence type="ECO:0000256" key="9">
    <source>
        <dbReference type="ARBA" id="ARBA00022741"/>
    </source>
</evidence>
<dbReference type="SUPFAM" id="SSF46977">
    <property type="entry name" value="Succinate dehydrogenase/fumarate reductase flavoprotein C-terminal domain"/>
    <property type="match status" value="1"/>
</dbReference>
<keyword evidence="10 17" id="KW-0274">FAD</keyword>
<evidence type="ECO:0000256" key="8">
    <source>
        <dbReference type="ARBA" id="ARBA00022630"/>
    </source>
</evidence>
<dbReference type="NCBIfam" id="NF006686">
    <property type="entry name" value="PRK09231.1"/>
    <property type="match status" value="1"/>
</dbReference>